<feature type="transmembrane region" description="Helical" evidence="1">
    <location>
        <begin position="28"/>
        <end position="54"/>
    </location>
</feature>
<dbReference type="InterPro" id="IPR005182">
    <property type="entry name" value="YdbS-like_PH"/>
</dbReference>
<keyword evidence="1" id="KW-0472">Membrane</keyword>
<evidence type="ECO:0000313" key="4">
    <source>
        <dbReference type="Proteomes" id="UP001599756"/>
    </source>
</evidence>
<keyword evidence="1" id="KW-0812">Transmembrane</keyword>
<dbReference type="RefSeq" id="WP_381808676.1">
    <property type="nucleotide sequence ID" value="NZ_JBHYTS010000076.1"/>
</dbReference>
<gene>
    <name evidence="3" type="ORF">ACFW88_31910</name>
</gene>
<evidence type="ECO:0000256" key="1">
    <source>
        <dbReference type="SAM" id="Phobius"/>
    </source>
</evidence>
<organism evidence="3 4">
    <name type="scientific">Streptomyces anandii</name>
    <dbReference type="NCBI Taxonomy" id="285454"/>
    <lineage>
        <taxon>Bacteria</taxon>
        <taxon>Bacillati</taxon>
        <taxon>Actinomycetota</taxon>
        <taxon>Actinomycetes</taxon>
        <taxon>Kitasatosporales</taxon>
        <taxon>Streptomycetaceae</taxon>
        <taxon>Streptomyces</taxon>
    </lineage>
</organism>
<name>A0ABW6HEK8_9ACTN</name>
<dbReference type="PANTHER" id="PTHR34473:SF3">
    <property type="entry name" value="TRANSMEMBRANE PROTEIN-RELATED"/>
    <property type="match status" value="1"/>
</dbReference>
<protein>
    <submittedName>
        <fullName evidence="3">PH domain-containing protein</fullName>
    </submittedName>
</protein>
<sequence length="174" mass="19872">MGHQTRHQTRHNDELRLRPPRHRVERRAIAWWTTQASVFALPLPIVFAVLYLFIPPARTWFGWCLAATLVPGLLYMAVMPAWRYRVHRWETTEEAVYAASGWLWQRWRVVPLSRVQTVDILRGPIQQMYGLSGVTVTTASAAGAVKIKGLDRRAATDLVEHLTKYTQATPGDAT</sequence>
<evidence type="ECO:0000259" key="2">
    <source>
        <dbReference type="Pfam" id="PF03703"/>
    </source>
</evidence>
<proteinExistence type="predicted"/>
<keyword evidence="1" id="KW-1133">Transmembrane helix</keyword>
<keyword evidence="4" id="KW-1185">Reference proteome</keyword>
<comment type="caution">
    <text evidence="3">The sequence shown here is derived from an EMBL/GenBank/DDBJ whole genome shotgun (WGS) entry which is preliminary data.</text>
</comment>
<accession>A0ABW6HEK8</accession>
<dbReference type="PANTHER" id="PTHR34473">
    <property type="entry name" value="UPF0699 TRANSMEMBRANE PROTEIN YDBS"/>
    <property type="match status" value="1"/>
</dbReference>
<dbReference type="EMBL" id="JBHYTS010000076">
    <property type="protein sequence ID" value="MFE1755089.1"/>
    <property type="molecule type" value="Genomic_DNA"/>
</dbReference>
<evidence type="ECO:0000313" key="3">
    <source>
        <dbReference type="EMBL" id="MFE1755089.1"/>
    </source>
</evidence>
<feature type="domain" description="YdbS-like PH" evidence="2">
    <location>
        <begin position="84"/>
        <end position="162"/>
    </location>
</feature>
<reference evidence="3 4" key="1">
    <citation type="submission" date="2024-09" db="EMBL/GenBank/DDBJ databases">
        <title>The Natural Products Discovery Center: Release of the First 8490 Sequenced Strains for Exploring Actinobacteria Biosynthetic Diversity.</title>
        <authorList>
            <person name="Kalkreuter E."/>
            <person name="Kautsar S.A."/>
            <person name="Yang D."/>
            <person name="Bader C.D."/>
            <person name="Teijaro C.N."/>
            <person name="Fluegel L."/>
            <person name="Davis C.M."/>
            <person name="Simpson J.R."/>
            <person name="Lauterbach L."/>
            <person name="Steele A.D."/>
            <person name="Gui C."/>
            <person name="Meng S."/>
            <person name="Li G."/>
            <person name="Viehrig K."/>
            <person name="Ye F."/>
            <person name="Su P."/>
            <person name="Kiefer A.F."/>
            <person name="Nichols A."/>
            <person name="Cepeda A.J."/>
            <person name="Yan W."/>
            <person name="Fan B."/>
            <person name="Jiang Y."/>
            <person name="Adhikari A."/>
            <person name="Zheng C.-J."/>
            <person name="Schuster L."/>
            <person name="Cowan T.M."/>
            <person name="Smanski M.J."/>
            <person name="Chevrette M.G."/>
            <person name="De Carvalho L.P.S."/>
            <person name="Shen B."/>
        </authorList>
    </citation>
    <scope>NUCLEOTIDE SEQUENCE [LARGE SCALE GENOMIC DNA]</scope>
    <source>
        <strain evidence="3 4">NPDC059500</strain>
    </source>
</reference>
<dbReference type="Proteomes" id="UP001599756">
    <property type="component" value="Unassembled WGS sequence"/>
</dbReference>
<feature type="transmembrane region" description="Helical" evidence="1">
    <location>
        <begin position="60"/>
        <end position="78"/>
    </location>
</feature>
<dbReference type="Pfam" id="PF03703">
    <property type="entry name" value="bPH_2"/>
    <property type="match status" value="1"/>
</dbReference>